<evidence type="ECO:0000256" key="3">
    <source>
        <dbReference type="ARBA" id="ARBA00022723"/>
    </source>
</evidence>
<evidence type="ECO:0000256" key="4">
    <source>
        <dbReference type="ARBA" id="ARBA00022801"/>
    </source>
</evidence>
<dbReference type="GO" id="GO:0071555">
    <property type="term" value="P:cell wall organization"/>
    <property type="evidence" value="ECO:0007669"/>
    <property type="project" value="UniProtKB-KW"/>
</dbReference>
<feature type="site" description="Transition state stabilizer" evidence="9">
    <location>
        <position position="149"/>
    </location>
</feature>
<reference evidence="12 13" key="1">
    <citation type="submission" date="2018-08" db="EMBL/GenBank/DDBJ databases">
        <title>A genome reference for cultivated species of the human gut microbiota.</title>
        <authorList>
            <person name="Zou Y."/>
            <person name="Xue W."/>
            <person name="Luo G."/>
        </authorList>
    </citation>
    <scope>NUCLEOTIDE SEQUENCE [LARGE SCALE GENOMIC DNA]</scope>
    <source>
        <strain evidence="11 12">AF14-6AC</strain>
        <strain evidence="10 13">AF16-14</strain>
    </source>
</reference>
<dbReference type="GO" id="GO:0008270">
    <property type="term" value="F:zinc ion binding"/>
    <property type="evidence" value="ECO:0007669"/>
    <property type="project" value="UniProtKB-UniRule"/>
</dbReference>
<sequence>MLIQSIRRIFLMVISTLRRIVFFGSVCIFLGSAGGGSGNQEKRQKPVLTEEVPKITVERVAADTTGQKEDSGTERRMRQLGLVDIGEVDPTIAVHLVYATSDNFAGKVLYRDIRKAFLLPEAAGRLAEAQRKLKLLRPELSLLVYDAARPMKVQQEMWDLVKGTENRVYVSNPRNGGGLHNYGAAVDLTLVDSLGHVLPMGSEFDYFGEEARPDREEAMVKQGRIILPHLHNRRLLRKVMTDAGFRVLPSEWWHFNLMSRAEARVRLKVIE</sequence>
<evidence type="ECO:0000313" key="12">
    <source>
        <dbReference type="Proteomes" id="UP000283426"/>
    </source>
</evidence>
<evidence type="ECO:0000313" key="11">
    <source>
        <dbReference type="EMBL" id="RGV29958.1"/>
    </source>
</evidence>
<dbReference type="Pfam" id="PF01427">
    <property type="entry name" value="Peptidase_M15"/>
    <property type="match status" value="1"/>
</dbReference>
<evidence type="ECO:0000256" key="2">
    <source>
        <dbReference type="ARBA" id="ARBA00022670"/>
    </source>
</evidence>
<comment type="similarity">
    <text evidence="9">Belongs to the peptidase M15D family.</text>
</comment>
<evidence type="ECO:0000313" key="13">
    <source>
        <dbReference type="Proteomes" id="UP000284243"/>
    </source>
</evidence>
<evidence type="ECO:0000256" key="8">
    <source>
        <dbReference type="ARBA" id="ARBA00023316"/>
    </source>
</evidence>
<keyword evidence="5 9" id="KW-0862">Zinc</keyword>
<keyword evidence="8" id="KW-0961">Cell wall biogenesis/degradation</keyword>
<dbReference type="EC" id="3.4.13.22" evidence="9"/>
<proteinExistence type="inferred from homology"/>
<keyword evidence="3 9" id="KW-0479">Metal-binding</keyword>
<dbReference type="EMBL" id="QRYW01000005">
    <property type="protein sequence ID" value="RGV29958.1"/>
    <property type="molecule type" value="Genomic_DNA"/>
</dbReference>
<dbReference type="GO" id="GO:0160237">
    <property type="term" value="F:D-Ala-D-Ala dipeptidase activity"/>
    <property type="evidence" value="ECO:0007669"/>
    <property type="project" value="UniProtKB-EC"/>
</dbReference>
<dbReference type="GO" id="GO:0008237">
    <property type="term" value="F:metallopeptidase activity"/>
    <property type="evidence" value="ECO:0007669"/>
    <property type="project" value="UniProtKB-KW"/>
</dbReference>
<dbReference type="InterPro" id="IPR000755">
    <property type="entry name" value="A_A_dipeptidase"/>
</dbReference>
<accession>A0A412TS85</accession>
<evidence type="ECO:0000256" key="7">
    <source>
        <dbReference type="ARBA" id="ARBA00023049"/>
    </source>
</evidence>
<dbReference type="InterPro" id="IPR009045">
    <property type="entry name" value="Zn_M74/Hedgehog-like"/>
</dbReference>
<dbReference type="PANTHER" id="PTHR43126">
    <property type="entry name" value="D-ALANYL-D-ALANINE DIPEPTIDASE"/>
    <property type="match status" value="1"/>
</dbReference>
<comment type="catalytic activity">
    <reaction evidence="1 9">
        <text>D-alanyl-D-alanine + H2O = 2 D-alanine</text>
        <dbReference type="Rhea" id="RHEA:20661"/>
        <dbReference type="ChEBI" id="CHEBI:15377"/>
        <dbReference type="ChEBI" id="CHEBI:57416"/>
        <dbReference type="ChEBI" id="CHEBI:57822"/>
        <dbReference type="EC" id="3.4.13.22"/>
    </reaction>
</comment>
<dbReference type="EMBL" id="QRYC01000009">
    <property type="protein sequence ID" value="RGU56629.1"/>
    <property type="molecule type" value="Genomic_DNA"/>
</dbReference>
<gene>
    <name evidence="11" type="ORF">DWW24_03590</name>
    <name evidence="10" type="ORF">DWW57_08800</name>
</gene>
<keyword evidence="6 9" id="KW-0224">Dipeptidase</keyword>
<comment type="function">
    <text evidence="9">Catalyzes hydrolysis of the D-alanyl-D-alanine dipeptide.</text>
</comment>
<dbReference type="Proteomes" id="UP000284243">
    <property type="component" value="Unassembled WGS sequence"/>
</dbReference>
<dbReference type="GO" id="GO:0006508">
    <property type="term" value="P:proteolysis"/>
    <property type="evidence" value="ECO:0007669"/>
    <property type="project" value="UniProtKB-KW"/>
</dbReference>
<keyword evidence="7 9" id="KW-0482">Metalloprotease</keyword>
<dbReference type="PANTHER" id="PTHR43126:SF2">
    <property type="entry name" value="D-ALANYL-D-ALANINE DIPEPTIDASE"/>
    <property type="match status" value="1"/>
</dbReference>
<evidence type="ECO:0000256" key="9">
    <source>
        <dbReference type="HAMAP-Rule" id="MF_01924"/>
    </source>
</evidence>
<feature type="binding site" evidence="9">
    <location>
        <position position="180"/>
    </location>
    <ligand>
        <name>Zn(2+)</name>
        <dbReference type="ChEBI" id="CHEBI:29105"/>
        <note>catalytic</note>
    </ligand>
</feature>
<dbReference type="Proteomes" id="UP000283426">
    <property type="component" value="Unassembled WGS sequence"/>
</dbReference>
<dbReference type="AlphaFoldDB" id="A0A412TS85"/>
<keyword evidence="4 9" id="KW-0378">Hydrolase</keyword>
<dbReference type="SUPFAM" id="SSF55166">
    <property type="entry name" value="Hedgehog/DD-peptidase"/>
    <property type="match status" value="1"/>
</dbReference>
<evidence type="ECO:0000313" key="10">
    <source>
        <dbReference type="EMBL" id="RGU56629.1"/>
    </source>
</evidence>
<comment type="caution">
    <text evidence="10">The sequence shown here is derived from an EMBL/GenBank/DDBJ whole genome shotgun (WGS) entry which is preliminary data.</text>
</comment>
<organism evidence="10 13">
    <name type="scientific">Odoribacter splanchnicus</name>
    <dbReference type="NCBI Taxonomy" id="28118"/>
    <lineage>
        <taxon>Bacteria</taxon>
        <taxon>Pseudomonadati</taxon>
        <taxon>Bacteroidota</taxon>
        <taxon>Bacteroidia</taxon>
        <taxon>Bacteroidales</taxon>
        <taxon>Odoribacteraceae</taxon>
        <taxon>Odoribacter</taxon>
    </lineage>
</organism>
<feature type="binding site" evidence="9">
    <location>
        <position position="187"/>
    </location>
    <ligand>
        <name>Zn(2+)</name>
        <dbReference type="ChEBI" id="CHEBI:29105"/>
        <note>catalytic</note>
    </ligand>
</feature>
<dbReference type="HAMAP" id="MF_01924">
    <property type="entry name" value="A_A_dipeptidase"/>
    <property type="match status" value="1"/>
</dbReference>
<name>A0A412TS85_9BACT</name>
<keyword evidence="2 9" id="KW-0645">Protease</keyword>
<feature type="active site" description="Proton donor/acceptor" evidence="9">
    <location>
        <position position="251"/>
    </location>
</feature>
<evidence type="ECO:0000256" key="6">
    <source>
        <dbReference type="ARBA" id="ARBA00022997"/>
    </source>
</evidence>
<evidence type="ECO:0000256" key="5">
    <source>
        <dbReference type="ARBA" id="ARBA00022833"/>
    </source>
</evidence>
<protein>
    <recommendedName>
        <fullName evidence="9">D-alanyl-D-alanine dipeptidase</fullName>
        <shortName evidence="9">D-Ala-D-Ala dipeptidase</shortName>
        <ecNumber evidence="9">3.4.13.22</ecNumber>
    </recommendedName>
</protein>
<dbReference type="Gene3D" id="3.30.1380.10">
    <property type="match status" value="1"/>
</dbReference>
<comment type="cofactor">
    <cofactor evidence="9">
        <name>Zn(2+)</name>
        <dbReference type="ChEBI" id="CHEBI:29105"/>
    </cofactor>
    <text evidence="9">Binds 1 zinc ion per subunit.</text>
</comment>
<feature type="binding site" evidence="9">
    <location>
        <position position="254"/>
    </location>
    <ligand>
        <name>Zn(2+)</name>
        <dbReference type="ChEBI" id="CHEBI:29105"/>
        <note>catalytic</note>
    </ligand>
</feature>
<evidence type="ECO:0000256" key="1">
    <source>
        <dbReference type="ARBA" id="ARBA00001362"/>
    </source>
</evidence>
<dbReference type="CDD" id="cd14840">
    <property type="entry name" value="D-Ala-D-Ala_dipeptidase_Aad"/>
    <property type="match status" value="1"/>
</dbReference>